<feature type="non-terminal residue" evidence="2">
    <location>
        <position position="1"/>
    </location>
</feature>
<reference evidence="2" key="1">
    <citation type="submission" date="2023-11" db="EMBL/GenBank/DDBJ databases">
        <title>WGS of Aeromonas in Northern Israel.</title>
        <authorList>
            <person name="Hershko Y."/>
        </authorList>
    </citation>
    <scope>NUCLEOTIDE SEQUENCE</scope>
    <source>
        <strain evidence="2">02297</strain>
    </source>
</reference>
<evidence type="ECO:0000256" key="1">
    <source>
        <dbReference type="SAM" id="MobiDB-lite"/>
    </source>
</evidence>
<dbReference type="AlphaFoldDB" id="A0AAP6G824"/>
<evidence type="ECO:0000313" key="3">
    <source>
        <dbReference type="Proteomes" id="UP001285835"/>
    </source>
</evidence>
<gene>
    <name evidence="2" type="ORF">SJS82_03320</name>
</gene>
<comment type="caution">
    <text evidence="2">The sequence shown here is derived from an EMBL/GenBank/DDBJ whole genome shotgun (WGS) entry which is preliminary data.</text>
</comment>
<feature type="compositionally biased region" description="Basic and acidic residues" evidence="1">
    <location>
        <begin position="48"/>
        <end position="63"/>
    </location>
</feature>
<evidence type="ECO:0000313" key="2">
    <source>
        <dbReference type="EMBL" id="MDX7920962.1"/>
    </source>
</evidence>
<name>A0AAP6G824_AERME</name>
<feature type="region of interest" description="Disordered" evidence="1">
    <location>
        <begin position="41"/>
        <end position="63"/>
    </location>
</feature>
<dbReference type="EMBL" id="JAWZXF010000003">
    <property type="protein sequence ID" value="MDX7920962.1"/>
    <property type="molecule type" value="Genomic_DNA"/>
</dbReference>
<proteinExistence type="predicted"/>
<sequence length="63" mass="6414">QAGKAVGDTATQAASTAQQQLNKVVSGATGTVQAQAAKVETQGMKQSDQARADAEAELEKLLN</sequence>
<dbReference type="Proteomes" id="UP001285835">
    <property type="component" value="Unassembled WGS sequence"/>
</dbReference>
<protein>
    <submittedName>
        <fullName evidence="2">Uncharacterized protein</fullName>
    </submittedName>
</protein>
<organism evidence="2 3">
    <name type="scientific">Aeromonas media</name>
    <dbReference type="NCBI Taxonomy" id="651"/>
    <lineage>
        <taxon>Bacteria</taxon>
        <taxon>Pseudomonadati</taxon>
        <taxon>Pseudomonadota</taxon>
        <taxon>Gammaproteobacteria</taxon>
        <taxon>Aeromonadales</taxon>
        <taxon>Aeromonadaceae</taxon>
        <taxon>Aeromonas</taxon>
    </lineage>
</organism>
<accession>A0AAP6G824</accession>